<dbReference type="OrthoDB" id="5196219at2"/>
<feature type="transmembrane region" description="Helical" evidence="1">
    <location>
        <begin position="116"/>
        <end position="133"/>
    </location>
</feature>
<accession>A0A1B2HQA3</accession>
<keyword evidence="3" id="KW-1185">Reference proteome</keyword>
<organism evidence="2 3">
    <name type="scientific">Lentzea guizhouensis</name>
    <dbReference type="NCBI Taxonomy" id="1586287"/>
    <lineage>
        <taxon>Bacteria</taxon>
        <taxon>Bacillati</taxon>
        <taxon>Actinomycetota</taxon>
        <taxon>Actinomycetes</taxon>
        <taxon>Pseudonocardiales</taxon>
        <taxon>Pseudonocardiaceae</taxon>
        <taxon>Lentzea</taxon>
    </lineage>
</organism>
<keyword evidence="1" id="KW-1133">Transmembrane helix</keyword>
<feature type="transmembrane region" description="Helical" evidence="1">
    <location>
        <begin position="80"/>
        <end position="100"/>
    </location>
</feature>
<dbReference type="AlphaFoldDB" id="A0A1B2HQA3"/>
<dbReference type="RefSeq" id="WP_065918255.1">
    <property type="nucleotide sequence ID" value="NZ_CP016793.1"/>
</dbReference>
<keyword evidence="1" id="KW-0812">Transmembrane</keyword>
<protein>
    <submittedName>
        <fullName evidence="2">Uncharacterized protein</fullName>
    </submittedName>
</protein>
<dbReference type="EMBL" id="CP016793">
    <property type="protein sequence ID" value="ANZ39914.1"/>
    <property type="molecule type" value="Genomic_DNA"/>
</dbReference>
<dbReference type="KEGG" id="led:BBK82_31615"/>
<evidence type="ECO:0000313" key="3">
    <source>
        <dbReference type="Proteomes" id="UP000093053"/>
    </source>
</evidence>
<dbReference type="Proteomes" id="UP000093053">
    <property type="component" value="Chromosome"/>
</dbReference>
<feature type="transmembrane region" description="Helical" evidence="1">
    <location>
        <begin position="46"/>
        <end position="68"/>
    </location>
</feature>
<reference evidence="2 3" key="1">
    <citation type="submission" date="2016-07" db="EMBL/GenBank/DDBJ databases">
        <title>Complete genome sequence of the Lentzea guizhouensis DHS C013.</title>
        <authorList>
            <person name="Cao C."/>
        </authorList>
    </citation>
    <scope>NUCLEOTIDE SEQUENCE [LARGE SCALE GENOMIC DNA]</scope>
    <source>
        <strain evidence="2 3">DHS C013</strain>
    </source>
</reference>
<evidence type="ECO:0000313" key="2">
    <source>
        <dbReference type="EMBL" id="ANZ39914.1"/>
    </source>
</evidence>
<keyword evidence="1" id="KW-0472">Membrane</keyword>
<proteinExistence type="predicted"/>
<evidence type="ECO:0000256" key="1">
    <source>
        <dbReference type="SAM" id="Phobius"/>
    </source>
</evidence>
<gene>
    <name evidence="2" type="ORF">BBK82_31615</name>
</gene>
<name>A0A1B2HQA3_9PSEU</name>
<feature type="transmembrane region" description="Helical" evidence="1">
    <location>
        <begin position="140"/>
        <end position="158"/>
    </location>
</feature>
<sequence length="318" mass="33323">MVHTGEGHAIGRVLVQVAAAGVIGALAVLPLVGAVVGVLLGGATAAVVMAGVFAVVLVVALTAVAGLAPDASWLTGSRGGRICWAVFVGAGGTVLWLLSWDLTDAAGLALSRTPTLWVPASVVLFALMAALLLRRWYLAAGSLTVLVATALLVLKALADASPSALDLRFADDQIARGSLMATTVPGYRLRPGQGTWYLEPDGADPQARYISVGPRLGADPGECVYGAKVCDVETASLRYELFEDAQAYTRYLVGREVEVRGGLAVDRGTLRTAALELRPATDGEAWEVLPEPRPSTPDRPVREVARELARDLFGGHWH</sequence>
<feature type="transmembrane region" description="Helical" evidence="1">
    <location>
        <begin position="12"/>
        <end position="40"/>
    </location>
</feature>